<dbReference type="HOGENOM" id="CLU_1855170_0_0_1"/>
<dbReference type="KEGG" id="cci:CC1G_03589"/>
<reference evidence="2 3" key="1">
    <citation type="journal article" date="2010" name="Proc. Natl. Acad. Sci. U.S.A.">
        <title>Insights into evolution of multicellular fungi from the assembled chromosomes of the mushroom Coprinopsis cinerea (Coprinus cinereus).</title>
        <authorList>
            <person name="Stajich J.E."/>
            <person name="Wilke S.K."/>
            <person name="Ahren D."/>
            <person name="Au C.H."/>
            <person name="Birren B.W."/>
            <person name="Borodovsky M."/>
            <person name="Burns C."/>
            <person name="Canback B."/>
            <person name="Casselton L.A."/>
            <person name="Cheng C.K."/>
            <person name="Deng J."/>
            <person name="Dietrich F.S."/>
            <person name="Fargo D.C."/>
            <person name="Farman M.L."/>
            <person name="Gathman A.C."/>
            <person name="Goldberg J."/>
            <person name="Guigo R."/>
            <person name="Hoegger P.J."/>
            <person name="Hooker J.B."/>
            <person name="Huggins A."/>
            <person name="James T.Y."/>
            <person name="Kamada T."/>
            <person name="Kilaru S."/>
            <person name="Kodira C."/>
            <person name="Kues U."/>
            <person name="Kupfer D."/>
            <person name="Kwan H.S."/>
            <person name="Lomsadze A."/>
            <person name="Li W."/>
            <person name="Lilly W.W."/>
            <person name="Ma L.J."/>
            <person name="Mackey A.J."/>
            <person name="Manning G."/>
            <person name="Martin F."/>
            <person name="Muraguchi H."/>
            <person name="Natvig D.O."/>
            <person name="Palmerini H."/>
            <person name="Ramesh M.A."/>
            <person name="Rehmeyer C.J."/>
            <person name="Roe B.A."/>
            <person name="Shenoy N."/>
            <person name="Stanke M."/>
            <person name="Ter-Hovhannisyan V."/>
            <person name="Tunlid A."/>
            <person name="Velagapudi R."/>
            <person name="Vision T.J."/>
            <person name="Zeng Q."/>
            <person name="Zolan M.E."/>
            <person name="Pukkila P.J."/>
        </authorList>
    </citation>
    <scope>NUCLEOTIDE SEQUENCE [LARGE SCALE GENOMIC DNA]</scope>
    <source>
        <strain evidence="3">Okayama-7 / 130 / ATCC MYA-4618 / FGSC 9003</strain>
    </source>
</reference>
<name>A8NCN1_COPC7</name>
<gene>
    <name evidence="2" type="ORF">CC1G_03589</name>
</gene>
<proteinExistence type="predicted"/>
<organism evidence="2 3">
    <name type="scientific">Coprinopsis cinerea (strain Okayama-7 / 130 / ATCC MYA-4618 / FGSC 9003)</name>
    <name type="common">Inky cap fungus</name>
    <name type="synonym">Hormographiella aspergillata</name>
    <dbReference type="NCBI Taxonomy" id="240176"/>
    <lineage>
        <taxon>Eukaryota</taxon>
        <taxon>Fungi</taxon>
        <taxon>Dikarya</taxon>
        <taxon>Basidiomycota</taxon>
        <taxon>Agaricomycotina</taxon>
        <taxon>Agaricomycetes</taxon>
        <taxon>Agaricomycetidae</taxon>
        <taxon>Agaricales</taxon>
        <taxon>Agaricineae</taxon>
        <taxon>Psathyrellaceae</taxon>
        <taxon>Coprinopsis</taxon>
    </lineage>
</organism>
<evidence type="ECO:0000256" key="1">
    <source>
        <dbReference type="SAM" id="MobiDB-lite"/>
    </source>
</evidence>
<dbReference type="RefSeq" id="XP_001832575.2">
    <property type="nucleotide sequence ID" value="XM_001832523.2"/>
</dbReference>
<dbReference type="InParanoid" id="A8NCN1"/>
<dbReference type="GeneID" id="6009063"/>
<comment type="caution">
    <text evidence="2">The sequence shown here is derived from an EMBL/GenBank/DDBJ whole genome shotgun (WGS) entry which is preliminary data.</text>
</comment>
<evidence type="ECO:0000313" key="2">
    <source>
        <dbReference type="EMBL" id="EAU89324.2"/>
    </source>
</evidence>
<feature type="compositionally biased region" description="Basic and acidic residues" evidence="1">
    <location>
        <begin position="22"/>
        <end position="38"/>
    </location>
</feature>
<evidence type="ECO:0008006" key="4">
    <source>
        <dbReference type="Google" id="ProtNLM"/>
    </source>
</evidence>
<accession>A8NCN1</accession>
<dbReference type="AlphaFoldDB" id="A8NCN1"/>
<feature type="region of interest" description="Disordered" evidence="1">
    <location>
        <begin position="22"/>
        <end position="49"/>
    </location>
</feature>
<keyword evidence="3" id="KW-1185">Reference proteome</keyword>
<dbReference type="EMBL" id="AACS02000009">
    <property type="protein sequence ID" value="EAU89324.2"/>
    <property type="molecule type" value="Genomic_DNA"/>
</dbReference>
<evidence type="ECO:0000313" key="3">
    <source>
        <dbReference type="Proteomes" id="UP000001861"/>
    </source>
</evidence>
<dbReference type="VEuPathDB" id="FungiDB:CC1G_03589"/>
<dbReference type="Proteomes" id="UP000001861">
    <property type="component" value="Unassembled WGS sequence"/>
</dbReference>
<sequence>MAHLHHARDFVHDSNFTEVHDDYYNPSDRGHSRHDDSIGGRGGQGGRDSYLRKQPILTQLSSLCRGLFGPETLSHFVEPDPSGLGFWALVSITRTSRNGKQRELINIGMGSGTTLEEAKDKAARSAYDFLCQMYPDRI</sequence>
<protein>
    <recommendedName>
        <fullName evidence="4">DRBM domain-containing protein</fullName>
    </recommendedName>
</protein>